<gene>
    <name evidence="10" type="ORF">M768_04075</name>
</gene>
<evidence type="ECO:0000256" key="1">
    <source>
        <dbReference type="ARBA" id="ARBA00010641"/>
    </source>
</evidence>
<evidence type="ECO:0000256" key="5">
    <source>
        <dbReference type="RuleBase" id="RU000716"/>
    </source>
</evidence>
<evidence type="ECO:0000259" key="7">
    <source>
        <dbReference type="Pfam" id="PF04542"/>
    </source>
</evidence>
<dbReference type="GO" id="GO:0003677">
    <property type="term" value="F:DNA binding"/>
    <property type="evidence" value="ECO:0007669"/>
    <property type="project" value="UniProtKB-KW"/>
</dbReference>
<dbReference type="Pfam" id="PF04542">
    <property type="entry name" value="Sigma70_r2"/>
    <property type="match status" value="1"/>
</dbReference>
<feature type="domain" description="RNA polymerase sigma factor 70 region 4 type 2" evidence="8">
    <location>
        <begin position="138"/>
        <end position="188"/>
    </location>
</feature>
<feature type="domain" description="RNA polymerase sigma-70 region 2" evidence="7">
    <location>
        <begin position="17"/>
        <end position="77"/>
    </location>
</feature>
<dbReference type="InterPro" id="IPR007627">
    <property type="entry name" value="RNA_pol_sigma70_r2"/>
</dbReference>
<dbReference type="InterPro" id="IPR046531">
    <property type="entry name" value="DUF6596"/>
</dbReference>
<dbReference type="PANTHER" id="PTHR47756:SF1">
    <property type="entry name" value="BLL0085 PROTEIN"/>
    <property type="match status" value="1"/>
</dbReference>
<proteinExistence type="inferred from homology"/>
<dbReference type="NCBIfam" id="TIGR02937">
    <property type="entry name" value="sigma70-ECF"/>
    <property type="match status" value="1"/>
</dbReference>
<dbReference type="InterPro" id="IPR036388">
    <property type="entry name" value="WH-like_DNA-bd_sf"/>
</dbReference>
<dbReference type="SUPFAM" id="SSF88659">
    <property type="entry name" value="Sigma3 and sigma4 domains of RNA polymerase sigma factors"/>
    <property type="match status" value="1"/>
</dbReference>
<feature type="compositionally biased region" description="Basic and acidic residues" evidence="6">
    <location>
        <begin position="447"/>
        <end position="460"/>
    </location>
</feature>
<dbReference type="Gene3D" id="1.10.10.10">
    <property type="entry name" value="Winged helix-like DNA-binding domain superfamily/Winged helix DNA-binding domain"/>
    <property type="match status" value="1"/>
</dbReference>
<dbReference type="InterPro" id="IPR013324">
    <property type="entry name" value="RNA_pol_sigma_r3/r4-like"/>
</dbReference>
<dbReference type="RefSeq" id="WP_053369521.1">
    <property type="nucleotide sequence ID" value="NZ_KQ435288.1"/>
</dbReference>
<dbReference type="InterPro" id="IPR013325">
    <property type="entry name" value="RNA_pol_sigma_r2"/>
</dbReference>
<dbReference type="GO" id="GO:0016987">
    <property type="term" value="F:sigma factor activity"/>
    <property type="evidence" value="ECO:0007669"/>
    <property type="project" value="UniProtKB-KW"/>
</dbReference>
<keyword evidence="11" id="KW-1185">Reference proteome</keyword>
<feature type="region of interest" description="Disordered" evidence="6">
    <location>
        <begin position="434"/>
        <end position="460"/>
    </location>
</feature>
<protein>
    <recommendedName>
        <fullName evidence="5">RNA polymerase sigma factor</fullName>
    </recommendedName>
</protein>
<keyword evidence="3 5" id="KW-0731">Sigma factor</keyword>
<evidence type="ECO:0000256" key="6">
    <source>
        <dbReference type="SAM" id="MobiDB-lite"/>
    </source>
</evidence>
<dbReference type="PATRIC" id="fig|1350482.3.peg.802"/>
<reference evidence="10 11" key="1">
    <citation type="journal article" date="2015" name="Sci. Rep.">
        <title>Functional and structural properties of a novel cellulosome-like multienzyme complex: efficient glycoside hydrolysis of water-insoluble 7-xylosyl-10-deacetylpaclitaxel.</title>
        <authorList>
            <person name="Dou T.Y."/>
            <person name="Luan H.W."/>
            <person name="Ge G.B."/>
            <person name="Dong M.M."/>
            <person name="Zou H.F."/>
            <person name="He Y.Q."/>
            <person name="Cui P."/>
            <person name="Wang J.Y."/>
            <person name="Hao D.C."/>
            <person name="Yang S.L."/>
            <person name="Yang L."/>
        </authorList>
    </citation>
    <scope>NUCLEOTIDE SEQUENCE [LARGE SCALE GENOMIC DNA]</scope>
    <source>
        <strain evidence="10 11">F16</strain>
    </source>
</reference>
<keyword evidence="2 5" id="KW-0805">Transcription regulation</keyword>
<dbReference type="Gene3D" id="1.10.1740.10">
    <property type="match status" value="1"/>
</dbReference>
<dbReference type="Pfam" id="PF08281">
    <property type="entry name" value="Sigma70_r4_2"/>
    <property type="match status" value="1"/>
</dbReference>
<dbReference type="GO" id="GO:0006352">
    <property type="term" value="P:DNA-templated transcription initiation"/>
    <property type="evidence" value="ECO:0007669"/>
    <property type="project" value="InterPro"/>
</dbReference>
<comment type="caution">
    <text evidence="10">The sequence shown here is derived from an EMBL/GenBank/DDBJ whole genome shotgun (WGS) entry which is preliminary data.</text>
</comment>
<dbReference type="Proteomes" id="UP000037387">
    <property type="component" value="Unassembled WGS sequence"/>
</dbReference>
<keyword evidence="5" id="KW-0238">DNA-binding</keyword>
<dbReference type="PROSITE" id="PS01063">
    <property type="entry name" value="SIGMA70_ECF"/>
    <property type="match status" value="1"/>
</dbReference>
<evidence type="ECO:0000256" key="3">
    <source>
        <dbReference type="ARBA" id="ARBA00023082"/>
    </source>
</evidence>
<feature type="domain" description="DUF6596" evidence="9">
    <location>
        <begin position="206"/>
        <end position="306"/>
    </location>
</feature>
<dbReference type="InterPro" id="IPR000838">
    <property type="entry name" value="RNA_pol_sigma70_ECF_CS"/>
</dbReference>
<comment type="similarity">
    <text evidence="1 5">Belongs to the sigma-70 factor family. ECF subfamily.</text>
</comment>
<keyword evidence="4 5" id="KW-0804">Transcription</keyword>
<evidence type="ECO:0000313" key="10">
    <source>
        <dbReference type="EMBL" id="KON75130.1"/>
    </source>
</evidence>
<accession>A0A0M0FC10</accession>
<evidence type="ECO:0000256" key="4">
    <source>
        <dbReference type="ARBA" id="ARBA00023163"/>
    </source>
</evidence>
<evidence type="ECO:0000259" key="9">
    <source>
        <dbReference type="Pfam" id="PF20239"/>
    </source>
</evidence>
<dbReference type="SUPFAM" id="SSF88946">
    <property type="entry name" value="Sigma2 domain of RNA polymerase sigma factors"/>
    <property type="match status" value="1"/>
</dbReference>
<sequence>MTDVSRTVEAVWRIESPRLVAGLARTLRDVGLAEEVAQEAFVAALEQWPEQGVPDSPGAWLTTVARRRAVDLVRRERTRDEKYARLAADLAAPSPGSSGGTTTVPHRGDGGAVLVGSVPAPDAIVDDPVGDDLLALVLVACHPVLPRESRVALTLRLVGGLTTDEIARAFLVPSATVGQRISRAKRTLAEANVPVDVPQTDELAARVPAVLEVVYLVFTEGYAATSGDTWVRRELAEDAMRLGRVLAGLLPGEPEVHGLVALMELQASRFAARTGPDGEPVLLEDQDRSRWDRLLVRHGLAALDRALALGTRAGKALGPYSLQAAIAACHARAATWADTDWDAIVALYDALASVAPSPVVELNRAVAVGYADGPEAALLVLDAVADDPRLARHHLYGAVRGDLLTRLGRHAEAADVLERAAGLAPTRHERQLLLERSAAASSSADPHPARGREVEPPGPR</sequence>
<name>A0A0M0FC10_CELCE</name>
<dbReference type="Pfam" id="PF20239">
    <property type="entry name" value="DUF6596"/>
    <property type="match status" value="1"/>
</dbReference>
<dbReference type="PANTHER" id="PTHR47756">
    <property type="entry name" value="BLL6612 PROTEIN-RELATED"/>
    <property type="match status" value="1"/>
</dbReference>
<organism evidence="10 11">
    <name type="scientific">Cellulosimicrobium cellulans F16</name>
    <dbReference type="NCBI Taxonomy" id="1350482"/>
    <lineage>
        <taxon>Bacteria</taxon>
        <taxon>Bacillati</taxon>
        <taxon>Actinomycetota</taxon>
        <taxon>Actinomycetes</taxon>
        <taxon>Micrococcales</taxon>
        <taxon>Promicromonosporaceae</taxon>
        <taxon>Cellulosimicrobium</taxon>
    </lineage>
</organism>
<dbReference type="AlphaFoldDB" id="A0A0M0FC10"/>
<evidence type="ECO:0000259" key="8">
    <source>
        <dbReference type="Pfam" id="PF08281"/>
    </source>
</evidence>
<dbReference type="InterPro" id="IPR013249">
    <property type="entry name" value="RNA_pol_sigma70_r4_t2"/>
</dbReference>
<dbReference type="InterPro" id="IPR014284">
    <property type="entry name" value="RNA_pol_sigma-70_dom"/>
</dbReference>
<evidence type="ECO:0000313" key="11">
    <source>
        <dbReference type="Proteomes" id="UP000037387"/>
    </source>
</evidence>
<evidence type="ECO:0000256" key="2">
    <source>
        <dbReference type="ARBA" id="ARBA00023015"/>
    </source>
</evidence>
<dbReference type="GO" id="GO:0006950">
    <property type="term" value="P:response to stress"/>
    <property type="evidence" value="ECO:0007669"/>
    <property type="project" value="UniProtKB-ARBA"/>
</dbReference>
<dbReference type="EMBL" id="ATNL01000006">
    <property type="protein sequence ID" value="KON75130.1"/>
    <property type="molecule type" value="Genomic_DNA"/>
</dbReference>